<dbReference type="PATRIC" id="fig|1121362.3.peg.571"/>
<dbReference type="RefSeq" id="WP_015400004.1">
    <property type="nucleotide sequence ID" value="NC_020302.1"/>
</dbReference>
<dbReference type="HOGENOM" id="CLU_165987_0_0_11"/>
<reference evidence="1 2" key="1">
    <citation type="journal article" date="2012" name="Stand. Genomic Sci.">
        <title>Genome sequence of the halotolerant bacterium Corynebacterium halotolerans type strain YIM 70093(T) (= DSM 44683(T)).</title>
        <authorList>
            <person name="Ruckert C."/>
            <person name="Albersmeier A."/>
            <person name="Al-Dilaimi A."/>
            <person name="Niehaus K."/>
            <person name="Szczepanowski R."/>
            <person name="Kalinowski J."/>
        </authorList>
    </citation>
    <scope>NUCLEOTIDE SEQUENCE [LARGE SCALE GENOMIC DNA]</scope>
    <source>
        <strain evidence="1">YIM 70093</strain>
    </source>
</reference>
<sequence>MSEIVLDHAAALRELSRMVTDGAEQRRVHQARTPELAASAAGRDFGDRGAAIAQMLQRLHAVGGQRIDAVTATADAARAQVRVFRETDTDFAATLGRRR</sequence>
<accession>M1NJL7</accession>
<dbReference type="EMBL" id="CP003697">
    <property type="protein sequence ID" value="AGF71583.1"/>
    <property type="molecule type" value="Genomic_DNA"/>
</dbReference>
<evidence type="ECO:0000313" key="1">
    <source>
        <dbReference type="EMBL" id="AGF71583.1"/>
    </source>
</evidence>
<dbReference type="STRING" id="1121362.A605_02845"/>
<name>M1NJL7_9CORY</name>
<protein>
    <submittedName>
        <fullName evidence="1">Uncharacterized protein</fullName>
    </submittedName>
</protein>
<dbReference type="AlphaFoldDB" id="M1NJL7"/>
<evidence type="ECO:0000313" key="2">
    <source>
        <dbReference type="Proteomes" id="UP000011723"/>
    </source>
</evidence>
<dbReference type="eggNOG" id="ENOG5031CJ2">
    <property type="taxonomic scope" value="Bacteria"/>
</dbReference>
<keyword evidence="2" id="KW-1185">Reference proteome</keyword>
<organism evidence="1 2">
    <name type="scientific">Corynebacterium halotolerans YIM 70093 = DSM 44683</name>
    <dbReference type="NCBI Taxonomy" id="1121362"/>
    <lineage>
        <taxon>Bacteria</taxon>
        <taxon>Bacillati</taxon>
        <taxon>Actinomycetota</taxon>
        <taxon>Actinomycetes</taxon>
        <taxon>Mycobacteriales</taxon>
        <taxon>Corynebacteriaceae</taxon>
        <taxon>Corynebacterium</taxon>
    </lineage>
</organism>
<dbReference type="Proteomes" id="UP000011723">
    <property type="component" value="Chromosome"/>
</dbReference>
<gene>
    <name evidence="1" type="ORF">A605_02845</name>
</gene>
<proteinExistence type="predicted"/>
<dbReference type="KEGG" id="chn:A605_02845"/>